<evidence type="ECO:0000313" key="1">
    <source>
        <dbReference type="EnsemblMetazoa" id="AATE011408-PA.1"/>
    </source>
</evidence>
<dbReference type="EnsemblMetazoa" id="AATE011408-RA">
    <property type="protein sequence ID" value="AATE011408-PA.1"/>
    <property type="gene ID" value="AATE011408"/>
</dbReference>
<proteinExistence type="predicted"/>
<dbReference type="VEuPathDB" id="VectorBase:AATE011408"/>
<dbReference type="AlphaFoldDB" id="A0A182J4W8"/>
<name>A0A182J4W8_ANOAO</name>
<accession>A0A182J4W8</accession>
<sequence>MGRGLRNNALRNIARSHKSLNFVELLEVLGEECTETEQIRQMERAVAIVVAELASPVTGVLVVVHVNLGAATDIVAVLDVRRVNGVAAPVVVVVSSSSRVVVRFSRNTSSPLATIAAINSTAQVVDFIMTTVVIVHAAGVNITTCALAVVAVCQLNVDLSRCRVQFPELHFNLELASLELKLLALKLELAPFEFESSFLQSKFTF</sequence>
<dbReference type="EMBL" id="AXCP01007662">
    <property type="status" value="NOT_ANNOTATED_CDS"/>
    <property type="molecule type" value="Genomic_DNA"/>
</dbReference>
<dbReference type="EMBL" id="AXCP01007663">
    <property type="status" value="NOT_ANNOTATED_CDS"/>
    <property type="molecule type" value="Genomic_DNA"/>
</dbReference>
<organism evidence="1">
    <name type="scientific">Anopheles atroparvus</name>
    <name type="common">European mosquito</name>
    <dbReference type="NCBI Taxonomy" id="41427"/>
    <lineage>
        <taxon>Eukaryota</taxon>
        <taxon>Metazoa</taxon>
        <taxon>Ecdysozoa</taxon>
        <taxon>Arthropoda</taxon>
        <taxon>Hexapoda</taxon>
        <taxon>Insecta</taxon>
        <taxon>Pterygota</taxon>
        <taxon>Neoptera</taxon>
        <taxon>Endopterygota</taxon>
        <taxon>Diptera</taxon>
        <taxon>Nematocera</taxon>
        <taxon>Culicoidea</taxon>
        <taxon>Culicidae</taxon>
        <taxon>Anophelinae</taxon>
        <taxon>Anopheles</taxon>
    </lineage>
</organism>
<reference evidence="1" key="1">
    <citation type="submission" date="2022-08" db="UniProtKB">
        <authorList>
            <consortium name="EnsemblMetazoa"/>
        </authorList>
    </citation>
    <scope>IDENTIFICATION</scope>
    <source>
        <strain evidence="1">EBRO</strain>
    </source>
</reference>
<protein>
    <submittedName>
        <fullName evidence="1">Uncharacterized protein</fullName>
    </submittedName>
</protein>